<sequence>MEIISLRADYAKWDKDFYFIYELKSKSTGRYKRISLGAYPTIMARQKRLEFQKMLASGDEPISKTSFESVLRARELSRFYS</sequence>
<dbReference type="Proteomes" id="UP000682951">
    <property type="component" value="Unassembled WGS sequence"/>
</dbReference>
<proteinExistence type="predicted"/>
<evidence type="ECO:0000313" key="1">
    <source>
        <dbReference type="EMBL" id="MBR8464203.1"/>
    </source>
</evidence>
<accession>A0ABS5HJ87</accession>
<dbReference type="InterPro" id="IPR038488">
    <property type="entry name" value="Integrase_DNA-bd_sf"/>
</dbReference>
<keyword evidence="2" id="KW-1185">Reference proteome</keyword>
<reference evidence="1 2" key="1">
    <citation type="submission" date="2021-04" db="EMBL/GenBank/DDBJ databases">
        <title>Molecular and phenotypic characterization and identification of bacterial isolates recovered from the Anatolian ground squirrels (Spermophilus xanthoprymnus) and which have the potential to form a new species in the Campylobacter genus.</title>
        <authorList>
            <person name="Aydin F."/>
            <person name="Abay S."/>
            <person name="Kayman T."/>
            <person name="Karakaya E."/>
            <person name="Mustak H.K."/>
            <person name="Mustak I.B."/>
            <person name="Bilgin N."/>
            <person name="Duzler A."/>
            <person name="Sahin O."/>
            <person name="Guran O."/>
            <person name="Saticioglu I.B."/>
        </authorList>
    </citation>
    <scope>NUCLEOTIDE SEQUENCE [LARGE SCALE GENOMIC DNA]</scope>
    <source>
        <strain evidence="2">faydin-G24</strain>
    </source>
</reference>
<dbReference type="Gene3D" id="3.30.160.390">
    <property type="entry name" value="Integrase, DNA-binding domain"/>
    <property type="match status" value="1"/>
</dbReference>
<name>A0ABS5HJ87_9BACT</name>
<protein>
    <submittedName>
        <fullName evidence="1">DUF4102 domain-containing protein</fullName>
    </submittedName>
</protein>
<evidence type="ECO:0000313" key="2">
    <source>
        <dbReference type="Proteomes" id="UP000682951"/>
    </source>
</evidence>
<organism evidence="1 2">
    <name type="scientific">Campylobacter anatolicus</name>
    <dbReference type="NCBI Taxonomy" id="2829105"/>
    <lineage>
        <taxon>Bacteria</taxon>
        <taxon>Pseudomonadati</taxon>
        <taxon>Campylobacterota</taxon>
        <taxon>Epsilonproteobacteria</taxon>
        <taxon>Campylobacterales</taxon>
        <taxon>Campylobacteraceae</taxon>
        <taxon>Campylobacter</taxon>
    </lineage>
</organism>
<gene>
    <name evidence="1" type="ORF">KDD93_06465</name>
</gene>
<comment type="caution">
    <text evidence="1">The sequence shown here is derived from an EMBL/GenBank/DDBJ whole genome shotgun (WGS) entry which is preliminary data.</text>
</comment>
<dbReference type="RefSeq" id="WP_212142158.1">
    <property type="nucleotide sequence ID" value="NZ_JAGSSW010000006.1"/>
</dbReference>
<dbReference type="EMBL" id="JAGSSW010000006">
    <property type="protein sequence ID" value="MBR8464203.1"/>
    <property type="molecule type" value="Genomic_DNA"/>
</dbReference>